<gene>
    <name evidence="1" type="ORF">GUJ93_ZPchr0009g2080</name>
</gene>
<organism evidence="1 2">
    <name type="scientific">Zizania palustris</name>
    <name type="common">Northern wild rice</name>
    <dbReference type="NCBI Taxonomy" id="103762"/>
    <lineage>
        <taxon>Eukaryota</taxon>
        <taxon>Viridiplantae</taxon>
        <taxon>Streptophyta</taxon>
        <taxon>Embryophyta</taxon>
        <taxon>Tracheophyta</taxon>
        <taxon>Spermatophyta</taxon>
        <taxon>Magnoliopsida</taxon>
        <taxon>Liliopsida</taxon>
        <taxon>Poales</taxon>
        <taxon>Poaceae</taxon>
        <taxon>BOP clade</taxon>
        <taxon>Oryzoideae</taxon>
        <taxon>Oryzeae</taxon>
        <taxon>Zizaniinae</taxon>
        <taxon>Zizania</taxon>
    </lineage>
</organism>
<dbReference type="GO" id="GO:0005643">
    <property type="term" value="C:nuclear pore"/>
    <property type="evidence" value="ECO:0007669"/>
    <property type="project" value="InterPro"/>
</dbReference>
<dbReference type="Proteomes" id="UP000729402">
    <property type="component" value="Unassembled WGS sequence"/>
</dbReference>
<dbReference type="AlphaFoldDB" id="A0A8J5R4N0"/>
<evidence type="ECO:0000313" key="2">
    <source>
        <dbReference type="Proteomes" id="UP000729402"/>
    </source>
</evidence>
<reference evidence="1" key="2">
    <citation type="submission" date="2021-02" db="EMBL/GenBank/DDBJ databases">
        <authorList>
            <person name="Kimball J.A."/>
            <person name="Haas M.W."/>
            <person name="Macchietto M."/>
            <person name="Kono T."/>
            <person name="Duquette J."/>
            <person name="Shao M."/>
        </authorList>
    </citation>
    <scope>NUCLEOTIDE SEQUENCE</scope>
    <source>
        <tissue evidence="1">Fresh leaf tissue</tissue>
    </source>
</reference>
<proteinExistence type="predicted"/>
<sequence>MVMDEMLHQIGNWSRWLQDKFVMIAADSEKDDQTGDDSDGRRDAADLRSFKLLNELSDLLMLPKDMLLKKSIKKEVCRSTGLPLVTRILYNFTPDEFCPEPVPGMVLEGVNAECLGQSFLAGGKPCASVS</sequence>
<dbReference type="EMBL" id="JAAALK010000289">
    <property type="protein sequence ID" value="KAG8051215.1"/>
    <property type="molecule type" value="Genomic_DNA"/>
</dbReference>
<dbReference type="PANTHER" id="PTHR31344">
    <property type="entry name" value="NUCLEAR PORE COMPLEX PROTEIN NUP205"/>
    <property type="match status" value="1"/>
</dbReference>
<accession>A0A8J5R4N0</accession>
<comment type="caution">
    <text evidence="1">The sequence shown here is derived from an EMBL/GenBank/DDBJ whole genome shotgun (WGS) entry which is preliminary data.</text>
</comment>
<dbReference type="OrthoDB" id="20172at2759"/>
<name>A0A8J5R4N0_ZIZPA</name>
<keyword evidence="2" id="KW-1185">Reference proteome</keyword>
<dbReference type="InterPro" id="IPR021827">
    <property type="entry name" value="Nup186/Nup192/Nup205"/>
</dbReference>
<dbReference type="PANTHER" id="PTHR31344:SF11">
    <property type="entry name" value="NUCLEOLAR PROTEIN GAR2-LIKE PROTEIN"/>
    <property type="match status" value="1"/>
</dbReference>
<reference evidence="1" key="1">
    <citation type="journal article" date="2021" name="bioRxiv">
        <title>Whole Genome Assembly and Annotation of Northern Wild Rice, Zizania palustris L., Supports a Whole Genome Duplication in the Zizania Genus.</title>
        <authorList>
            <person name="Haas M."/>
            <person name="Kono T."/>
            <person name="Macchietto M."/>
            <person name="Millas R."/>
            <person name="McGilp L."/>
            <person name="Shao M."/>
            <person name="Duquette J."/>
            <person name="Hirsch C.N."/>
            <person name="Kimball J."/>
        </authorList>
    </citation>
    <scope>NUCLEOTIDE SEQUENCE</scope>
    <source>
        <tissue evidence="1">Fresh leaf tissue</tissue>
    </source>
</reference>
<protein>
    <submittedName>
        <fullName evidence="1">Uncharacterized protein</fullName>
    </submittedName>
</protein>
<evidence type="ECO:0000313" key="1">
    <source>
        <dbReference type="EMBL" id="KAG8051215.1"/>
    </source>
</evidence>